<sequence>MSVCDCERSHNGVGMSGRVCDCGEWETPVPREAPVMQAWEQYKATEDYANTRVWARHEDHVDGSLWAAFYAGFFACAVNAAGSAADAAAKIEQMRAALEWYRDQVTDCRKISPPGDVARRELDKDGGRRAREALGEKP</sequence>
<accession>A0A6J7VLZ3</accession>
<organism evidence="2">
    <name type="scientific">uncultured Caudovirales phage</name>
    <dbReference type="NCBI Taxonomy" id="2100421"/>
    <lineage>
        <taxon>Viruses</taxon>
        <taxon>Duplodnaviria</taxon>
        <taxon>Heunggongvirae</taxon>
        <taxon>Uroviricota</taxon>
        <taxon>Caudoviricetes</taxon>
        <taxon>Peduoviridae</taxon>
        <taxon>Maltschvirus</taxon>
        <taxon>Maltschvirus maltsch</taxon>
    </lineage>
</organism>
<protein>
    <submittedName>
        <fullName evidence="2">Uncharacterized protein</fullName>
    </submittedName>
</protein>
<evidence type="ECO:0000313" key="2">
    <source>
        <dbReference type="EMBL" id="CAB5079585.1"/>
    </source>
</evidence>
<feature type="compositionally biased region" description="Basic and acidic residues" evidence="1">
    <location>
        <begin position="117"/>
        <end position="138"/>
    </location>
</feature>
<evidence type="ECO:0000256" key="1">
    <source>
        <dbReference type="SAM" id="MobiDB-lite"/>
    </source>
</evidence>
<gene>
    <name evidence="2" type="ORF">UFOVP143_40</name>
</gene>
<proteinExistence type="predicted"/>
<reference evidence="2" key="1">
    <citation type="submission" date="2020-05" db="EMBL/GenBank/DDBJ databases">
        <authorList>
            <person name="Chiriac C."/>
            <person name="Salcher M."/>
            <person name="Ghai R."/>
            <person name="Kavagutti S V."/>
        </authorList>
    </citation>
    <scope>NUCLEOTIDE SEQUENCE</scope>
</reference>
<name>A0A6J7VLZ3_9CAUD</name>
<feature type="region of interest" description="Disordered" evidence="1">
    <location>
        <begin position="112"/>
        <end position="138"/>
    </location>
</feature>
<dbReference type="EMBL" id="LR798191">
    <property type="protein sequence ID" value="CAB5079585.1"/>
    <property type="molecule type" value="Genomic_DNA"/>
</dbReference>